<organism evidence="2 3">
    <name type="scientific">Mesorhizobium plurifarium</name>
    <dbReference type="NCBI Taxonomy" id="69974"/>
    <lineage>
        <taxon>Bacteria</taxon>
        <taxon>Pseudomonadati</taxon>
        <taxon>Pseudomonadota</taxon>
        <taxon>Alphaproteobacteria</taxon>
        <taxon>Hyphomicrobiales</taxon>
        <taxon>Phyllobacteriaceae</taxon>
        <taxon>Mesorhizobium</taxon>
    </lineage>
</organism>
<dbReference type="GO" id="GO:0006310">
    <property type="term" value="P:DNA recombination"/>
    <property type="evidence" value="ECO:0007669"/>
    <property type="project" value="UniProtKB-KW"/>
</dbReference>
<evidence type="ECO:0000313" key="3">
    <source>
        <dbReference type="Proteomes" id="UP000046122"/>
    </source>
</evidence>
<keyword evidence="1" id="KW-0233">DNA recombination</keyword>
<dbReference type="Proteomes" id="UP000046122">
    <property type="component" value="Unassembled WGS sequence"/>
</dbReference>
<proteinExistence type="predicted"/>
<protein>
    <submittedName>
        <fullName evidence="2">Phage integrase</fullName>
    </submittedName>
</protein>
<dbReference type="InterPro" id="IPR013762">
    <property type="entry name" value="Integrase-like_cat_sf"/>
</dbReference>
<dbReference type="SUPFAM" id="SSF56349">
    <property type="entry name" value="DNA breaking-rejoining enzymes"/>
    <property type="match status" value="1"/>
</dbReference>
<reference evidence="2 3" key="1">
    <citation type="submission" date="2014-08" db="EMBL/GenBank/DDBJ databases">
        <authorList>
            <person name="Moulin Lionel"/>
        </authorList>
    </citation>
    <scope>NUCLEOTIDE SEQUENCE [LARGE SCALE GENOMIC DNA]</scope>
</reference>
<dbReference type="Gene3D" id="1.10.443.10">
    <property type="entry name" value="Intergrase catalytic core"/>
    <property type="match status" value="1"/>
</dbReference>
<gene>
    <name evidence="2" type="ORF">MPL3365_170099</name>
</gene>
<sequence>MNPGTISIIFRSLANQLDIPIPPGGTPAHVHDLRHSFAVGRLLRWYRDGHNPTDKLVKLSTFMGHADPASTAVYLTVTADLLEAASQRFERFAAPLSRGGRP</sequence>
<evidence type="ECO:0000313" key="2">
    <source>
        <dbReference type="EMBL" id="CDX52798.1"/>
    </source>
</evidence>
<dbReference type="EMBL" id="CCNE01000009">
    <property type="protein sequence ID" value="CDX52798.1"/>
    <property type="molecule type" value="Genomic_DNA"/>
</dbReference>
<dbReference type="AlphaFoldDB" id="A0A090FZ44"/>
<dbReference type="GO" id="GO:0003677">
    <property type="term" value="F:DNA binding"/>
    <property type="evidence" value="ECO:0007669"/>
    <property type="project" value="InterPro"/>
</dbReference>
<evidence type="ECO:0000256" key="1">
    <source>
        <dbReference type="ARBA" id="ARBA00023172"/>
    </source>
</evidence>
<accession>A0A090FZ44</accession>
<dbReference type="InterPro" id="IPR011010">
    <property type="entry name" value="DNA_brk_join_enz"/>
</dbReference>
<dbReference type="GO" id="GO:0015074">
    <property type="term" value="P:DNA integration"/>
    <property type="evidence" value="ECO:0007669"/>
    <property type="project" value="InterPro"/>
</dbReference>
<name>A0A090FZ44_MESPL</name>